<evidence type="ECO:0000313" key="3">
    <source>
        <dbReference type="EMBL" id="NEC62189.1"/>
    </source>
</evidence>
<evidence type="ECO:0000256" key="1">
    <source>
        <dbReference type="ARBA" id="ARBA00009199"/>
    </source>
</evidence>
<proteinExistence type="inferred from homology"/>
<organism evidence="3 4">
    <name type="scientific">Amycolatopsis rubida</name>
    <dbReference type="NCBI Taxonomy" id="112413"/>
    <lineage>
        <taxon>Bacteria</taxon>
        <taxon>Bacillati</taxon>
        <taxon>Actinomycetota</taxon>
        <taxon>Actinomycetes</taxon>
        <taxon>Pseudonocardiales</taxon>
        <taxon>Pseudonocardiaceae</taxon>
        <taxon>Amycolatopsis</taxon>
    </lineage>
</organism>
<name>A0ABX0C6B5_9PSEU</name>
<dbReference type="PROSITE" id="PS00571">
    <property type="entry name" value="AMIDASES"/>
    <property type="match status" value="1"/>
</dbReference>
<evidence type="ECO:0000259" key="2">
    <source>
        <dbReference type="Pfam" id="PF01425"/>
    </source>
</evidence>
<comment type="similarity">
    <text evidence="1">Belongs to the amidase family.</text>
</comment>
<dbReference type="PANTHER" id="PTHR11895:SF7">
    <property type="entry name" value="GLUTAMYL-TRNA(GLN) AMIDOTRANSFERASE SUBUNIT A, MITOCHONDRIAL"/>
    <property type="match status" value="1"/>
</dbReference>
<gene>
    <name evidence="3" type="ORF">G3I59_42970</name>
</gene>
<dbReference type="InterPro" id="IPR020556">
    <property type="entry name" value="Amidase_CS"/>
</dbReference>
<comment type="caution">
    <text evidence="3">The sequence shown here is derived from an EMBL/GenBank/DDBJ whole genome shotgun (WGS) entry which is preliminary data.</text>
</comment>
<evidence type="ECO:0000313" key="4">
    <source>
        <dbReference type="Proteomes" id="UP000470404"/>
    </source>
</evidence>
<dbReference type="InterPro" id="IPR023631">
    <property type="entry name" value="Amidase_dom"/>
</dbReference>
<dbReference type="Gene3D" id="3.90.1300.10">
    <property type="entry name" value="Amidase signature (AS) domain"/>
    <property type="match status" value="1"/>
</dbReference>
<dbReference type="RefSeq" id="WP_067583816.1">
    <property type="nucleotide sequence ID" value="NZ_JAAGNC010000207.1"/>
</dbReference>
<accession>A0ABX0C6B5</accession>
<sequence length="482" mass="50434">MTDDELIYLTASDALEQFSSGALSPVELMRAVLARADAAEPRINAFAARFDEQALARAKAAEHAYRDGTVPSLAGLPIAAKLDLRIAGHPADQASLHFKGALAEETDVVPRRIAQAGGIVHARTTMPEFGVASFTHSALYGTTRNPWNTEFSPGGSSGGSAASLAAGTSVLATGSDSAGSIRMPAGYCGVVGYKPTRGRIPSPPAKWANPLYSQGVLARTVADCALFANVLSGPDPADPSSLPAAPLLRAAPEVDGLRVAVSETLGGFAVEPAIRRATAAAAMSLRSAGAEVGLTEPAWDAASVQWAARVLLEMHAGPAEQLDRQLMMPYAAVVLDGFRERTAADYAEAVKHQAAAWHALRDVLTEADVLICPTQGLFGFLAGEDYVTTQPVIDGKEVKYPYDTHLCLPFNLLNSCPVLSVPSGFGPGNVPLSVQIVGKPHCDSDVFAVGAAIERYHRGYPGFASVRPELGLPEPVQHSPGL</sequence>
<dbReference type="SUPFAM" id="SSF75304">
    <property type="entry name" value="Amidase signature (AS) enzymes"/>
    <property type="match status" value="1"/>
</dbReference>
<dbReference type="EMBL" id="JAAGNC010000207">
    <property type="protein sequence ID" value="NEC62189.1"/>
    <property type="molecule type" value="Genomic_DNA"/>
</dbReference>
<dbReference type="Proteomes" id="UP000470404">
    <property type="component" value="Unassembled WGS sequence"/>
</dbReference>
<keyword evidence="4" id="KW-1185">Reference proteome</keyword>
<dbReference type="PANTHER" id="PTHR11895">
    <property type="entry name" value="TRANSAMIDASE"/>
    <property type="match status" value="1"/>
</dbReference>
<dbReference type="Pfam" id="PF01425">
    <property type="entry name" value="Amidase"/>
    <property type="match status" value="1"/>
</dbReference>
<dbReference type="InterPro" id="IPR000120">
    <property type="entry name" value="Amidase"/>
</dbReference>
<dbReference type="InterPro" id="IPR036928">
    <property type="entry name" value="AS_sf"/>
</dbReference>
<protein>
    <submittedName>
        <fullName evidence="3">Amidase</fullName>
    </submittedName>
</protein>
<reference evidence="3 4" key="1">
    <citation type="submission" date="2020-01" db="EMBL/GenBank/DDBJ databases">
        <title>Insect and environment-associated Actinomycetes.</title>
        <authorList>
            <person name="Currrie C."/>
            <person name="Chevrette M."/>
            <person name="Carlson C."/>
            <person name="Stubbendieck R."/>
            <person name="Wendt-Pienkowski E."/>
        </authorList>
    </citation>
    <scope>NUCLEOTIDE SEQUENCE [LARGE SCALE GENOMIC DNA]</scope>
    <source>
        <strain evidence="3 4">SID8386</strain>
    </source>
</reference>
<feature type="domain" description="Amidase" evidence="2">
    <location>
        <begin position="27"/>
        <end position="445"/>
    </location>
</feature>